<protein>
    <submittedName>
        <fullName evidence="2">Uncharacterized protein</fullName>
    </submittedName>
</protein>
<name>A0ABD2MRG8_9CUCU</name>
<evidence type="ECO:0000256" key="1">
    <source>
        <dbReference type="SAM" id="MobiDB-lite"/>
    </source>
</evidence>
<feature type="region of interest" description="Disordered" evidence="1">
    <location>
        <begin position="45"/>
        <end position="69"/>
    </location>
</feature>
<dbReference type="AlphaFoldDB" id="A0ABD2MRG8"/>
<feature type="compositionally biased region" description="Polar residues" evidence="1">
    <location>
        <begin position="59"/>
        <end position="69"/>
    </location>
</feature>
<organism evidence="2 3">
    <name type="scientific">Cryptolaemus montrouzieri</name>
    <dbReference type="NCBI Taxonomy" id="559131"/>
    <lineage>
        <taxon>Eukaryota</taxon>
        <taxon>Metazoa</taxon>
        <taxon>Ecdysozoa</taxon>
        <taxon>Arthropoda</taxon>
        <taxon>Hexapoda</taxon>
        <taxon>Insecta</taxon>
        <taxon>Pterygota</taxon>
        <taxon>Neoptera</taxon>
        <taxon>Endopterygota</taxon>
        <taxon>Coleoptera</taxon>
        <taxon>Polyphaga</taxon>
        <taxon>Cucujiformia</taxon>
        <taxon>Coccinelloidea</taxon>
        <taxon>Coccinellidae</taxon>
        <taxon>Scymninae</taxon>
        <taxon>Scymnini</taxon>
        <taxon>Cryptolaemus</taxon>
    </lineage>
</organism>
<comment type="caution">
    <text evidence="2">The sequence shown here is derived from an EMBL/GenBank/DDBJ whole genome shotgun (WGS) entry which is preliminary data.</text>
</comment>
<reference evidence="2 3" key="1">
    <citation type="journal article" date="2021" name="BMC Biol.">
        <title>Horizontally acquired antibacterial genes associated with adaptive radiation of ladybird beetles.</title>
        <authorList>
            <person name="Li H.S."/>
            <person name="Tang X.F."/>
            <person name="Huang Y.H."/>
            <person name="Xu Z.Y."/>
            <person name="Chen M.L."/>
            <person name="Du X.Y."/>
            <person name="Qiu B.Y."/>
            <person name="Chen P.T."/>
            <person name="Zhang W."/>
            <person name="Slipinski A."/>
            <person name="Escalona H.E."/>
            <person name="Waterhouse R.M."/>
            <person name="Zwick A."/>
            <person name="Pang H."/>
        </authorList>
    </citation>
    <scope>NUCLEOTIDE SEQUENCE [LARGE SCALE GENOMIC DNA]</scope>
    <source>
        <strain evidence="2">SYSU2018</strain>
    </source>
</reference>
<keyword evidence="3" id="KW-1185">Reference proteome</keyword>
<dbReference type="Proteomes" id="UP001516400">
    <property type="component" value="Unassembled WGS sequence"/>
</dbReference>
<sequence>MSETSEFYDTNVDMIEQFENCVGDYESDSGSDIVVPVNRSLRVISDSNDSEDDLENKSQSNAQFVEQPSNATFTKQTDQVFLEVCGPMHAPQGDAAPLEYFNVFFTELSTTLVEAF</sequence>
<gene>
    <name evidence="2" type="ORF">HHI36_007901</name>
</gene>
<evidence type="ECO:0000313" key="3">
    <source>
        <dbReference type="Proteomes" id="UP001516400"/>
    </source>
</evidence>
<dbReference type="EMBL" id="JABFTP020000021">
    <property type="protein sequence ID" value="KAL3268805.1"/>
    <property type="molecule type" value="Genomic_DNA"/>
</dbReference>
<accession>A0ABD2MRG8</accession>
<evidence type="ECO:0000313" key="2">
    <source>
        <dbReference type="EMBL" id="KAL3268805.1"/>
    </source>
</evidence>
<proteinExistence type="predicted"/>